<organism evidence="8 9">
    <name type="scientific">Scleropages formosus</name>
    <name type="common">Asian bonytongue</name>
    <name type="synonym">Osteoglossum formosum</name>
    <dbReference type="NCBI Taxonomy" id="113540"/>
    <lineage>
        <taxon>Eukaryota</taxon>
        <taxon>Metazoa</taxon>
        <taxon>Chordata</taxon>
        <taxon>Craniata</taxon>
        <taxon>Vertebrata</taxon>
        <taxon>Euteleostomi</taxon>
        <taxon>Actinopterygii</taxon>
        <taxon>Neopterygii</taxon>
        <taxon>Teleostei</taxon>
        <taxon>Osteoglossocephala</taxon>
        <taxon>Osteoglossomorpha</taxon>
        <taxon>Osteoglossiformes</taxon>
        <taxon>Osteoglossidae</taxon>
        <taxon>Scleropages</taxon>
    </lineage>
</organism>
<dbReference type="Pfam" id="PF23410">
    <property type="entry name" value="Beta-prop_VPS8"/>
    <property type="match status" value="1"/>
</dbReference>
<dbReference type="PANTHER" id="PTHR12616">
    <property type="entry name" value="VACUOLAR PROTEIN SORTING VPS41"/>
    <property type="match status" value="1"/>
</dbReference>
<dbReference type="GO" id="GO:0006623">
    <property type="term" value="P:protein targeting to vacuole"/>
    <property type="evidence" value="ECO:0007669"/>
    <property type="project" value="InterPro"/>
</dbReference>
<feature type="domain" description="RING-type" evidence="7">
    <location>
        <begin position="1227"/>
        <end position="1278"/>
    </location>
</feature>
<dbReference type="CDD" id="cd16687">
    <property type="entry name" value="RING-H2_Vps8"/>
    <property type="match status" value="1"/>
</dbReference>
<keyword evidence="4" id="KW-0862">Zinc</keyword>
<reference evidence="8" key="2">
    <citation type="submission" date="2025-08" db="UniProtKB">
        <authorList>
            <consortium name="Ensembl"/>
        </authorList>
    </citation>
    <scope>IDENTIFICATION</scope>
</reference>
<protein>
    <submittedName>
        <fullName evidence="8">VPS8 subunit of CORVET complex</fullName>
    </submittedName>
</protein>
<evidence type="ECO:0000259" key="7">
    <source>
        <dbReference type="PROSITE" id="PS50089"/>
    </source>
</evidence>
<dbReference type="InterPro" id="IPR056939">
    <property type="entry name" value="Znf_RING_Vps8"/>
</dbReference>
<dbReference type="Pfam" id="PF23556">
    <property type="entry name" value="TPR_Vps41"/>
    <property type="match status" value="1"/>
</dbReference>
<dbReference type="PANTHER" id="PTHR12616:SF8">
    <property type="entry name" value="VACUOLAR PROTEIN SORTING-ASSOCIATED PROTEIN 8 HOMOLOG"/>
    <property type="match status" value="1"/>
</dbReference>
<comment type="similarity">
    <text evidence="1">Belongs to the VPS8 family.</text>
</comment>
<dbReference type="Pfam" id="PF12816">
    <property type="entry name" value="TPR_Vps8"/>
    <property type="match status" value="1"/>
</dbReference>
<dbReference type="FunFam" id="2.130.10.10:FF:000851">
    <property type="entry name" value="VPS8 subunit of CORVET complex"/>
    <property type="match status" value="1"/>
</dbReference>
<dbReference type="InterPro" id="IPR025941">
    <property type="entry name" value="Vps8_central_dom"/>
</dbReference>
<dbReference type="InterPro" id="IPR059070">
    <property type="entry name" value="TPR_VPS8_2"/>
</dbReference>
<evidence type="ECO:0000256" key="5">
    <source>
        <dbReference type="PROSITE-ProRule" id="PRU00175"/>
    </source>
</evidence>
<dbReference type="GO" id="GO:0008270">
    <property type="term" value="F:zinc ion binding"/>
    <property type="evidence" value="ECO:0007669"/>
    <property type="project" value="UniProtKB-KW"/>
</dbReference>
<dbReference type="PROSITE" id="PS50089">
    <property type="entry name" value="ZF_RING_2"/>
    <property type="match status" value="1"/>
</dbReference>
<dbReference type="GO" id="GO:0005770">
    <property type="term" value="C:late endosome"/>
    <property type="evidence" value="ECO:0007669"/>
    <property type="project" value="TreeGrafter"/>
</dbReference>
<gene>
    <name evidence="8" type="primary">VPS8</name>
    <name evidence="8" type="synonym">vps8</name>
</gene>
<proteinExistence type="inferred from homology"/>
<dbReference type="InterPro" id="IPR036322">
    <property type="entry name" value="WD40_repeat_dom_sf"/>
</dbReference>
<reference evidence="8" key="3">
    <citation type="submission" date="2025-09" db="UniProtKB">
        <authorList>
            <consortium name="Ensembl"/>
        </authorList>
    </citation>
    <scope>IDENTIFICATION</scope>
</reference>
<dbReference type="InterPro" id="IPR045111">
    <property type="entry name" value="Vps41/Vps8"/>
</dbReference>
<dbReference type="GO" id="GO:0005769">
    <property type="term" value="C:early endosome"/>
    <property type="evidence" value="ECO:0007669"/>
    <property type="project" value="TreeGrafter"/>
</dbReference>
<feature type="region of interest" description="Disordered" evidence="6">
    <location>
        <begin position="75"/>
        <end position="98"/>
    </location>
</feature>
<reference evidence="8 9" key="1">
    <citation type="submission" date="2019-04" db="EMBL/GenBank/DDBJ databases">
        <authorList>
            <consortium name="Wellcome Sanger Institute Data Sharing"/>
        </authorList>
    </citation>
    <scope>NUCLEOTIDE SEQUENCE [LARGE SCALE GENOMIC DNA]</scope>
</reference>
<feature type="region of interest" description="Disordered" evidence="6">
    <location>
        <begin position="1279"/>
        <end position="1300"/>
    </location>
</feature>
<evidence type="ECO:0000256" key="3">
    <source>
        <dbReference type="ARBA" id="ARBA00022771"/>
    </source>
</evidence>
<dbReference type="Pfam" id="PF23412">
    <property type="entry name" value="zf_RING_Vps8"/>
    <property type="match status" value="1"/>
</dbReference>
<dbReference type="OrthoDB" id="289913at2759"/>
<keyword evidence="9" id="KW-1185">Reference proteome</keyword>
<keyword evidence="2" id="KW-0479">Metal-binding</keyword>
<dbReference type="Pfam" id="PF25066">
    <property type="entry name" value="TPR_VPS8_2"/>
    <property type="match status" value="1"/>
</dbReference>
<dbReference type="InterPro" id="IPR001841">
    <property type="entry name" value="Znf_RING"/>
</dbReference>
<dbReference type="SUPFAM" id="SSF50978">
    <property type="entry name" value="WD40 repeat-like"/>
    <property type="match status" value="1"/>
</dbReference>
<evidence type="ECO:0000313" key="9">
    <source>
        <dbReference type="Proteomes" id="UP000694397"/>
    </source>
</evidence>
<sequence>MSESPDSRSLVSASSQLNLADVEAIDDKEFDIPQVDTPPTLESILNEPEDEDEAFVLEDTCLLGAENIDAHSCETLSLGSSDSGDRSHHKRRRRPLEPAAAAAVHGSVLRHNVLKGISAQMASAADKVDAGLPTALTVSSVIAVGTSHGLALVFDTNQALRLCLGSVAEGVEYGAVSALSINHDCTRLLCGFAKGQITMWDLANGKLLRTITDAHPPGTAILHVKFTDDPTLAVCNDSGGSVFELTFRRVMGLRSCDSRCLFSGSKGEVCCVEPLHASTQLRDHPITQHALLAMASLTKILVIGLKPSLKVWMTFPYGKSDPASVPQLAWQFVVAHKMVNPMLAFCRGDTVHFLLVKKDESGVIHVIKQRQLHLNCDLISLTWINSRTLLLLDSSERLHVLDRPSQEELETVDLSEVQLVYNSSHFKSLATGGNVSQALALVGEKACYQSVCCYSGQVVFLGTKVKTKPRVRVEHLLKQEKFVEALSLAWSFHEGTAKAVVGLYGDPAKRKSVVADKMVEILLLYADRSLKKCPEQGRIQVMEQHFQDMVPIMVDYCLLLHRTDLLFGQIYSRLVENSVAKGVFLESLEPYILSERIGCLTAPIMRDLLSHFQENGMMDSVENCLVHMDITSLDIQQVVQMCWEHQLYDAMIYVFNSGMNDYISPMEKLFQVIGPPLREGRPLTDEQVVMGNKLLVYISCSLAGRAYPLGDIPEDLVPLVKNQVFEFLIRLHTPEAPEEEEVYPYIHTLLHFDTREFLNVLALTFEDFKNDKQALEYQQRIVDILLKVMVETSDFTPSQVGCLFTFLARQLAKPDNTLFVNRKLFDQVLEFLCSPDDDSRHTERQQVLLELLQVGGVIQFDEGRLLSLAEKAEFYQICEFVYEKKHLYDKIFFCYLKDPMRREEIFNYVHNMLSMPGYRPQERHSVREKALEHIQELVAIDPAKAADLMALHFAQEVEPIVSKLGDDHLLFQFLERLLEFRYGPEVSLRLGPGVHECHVDLLCRFSPQKVIDFLKASKDYRLEEAVQITRQHALHAATAYLLERKGDVLGAFQVLLQVRGIKPPTLSATACPSGDPQKEGRLQRVEEVLQEVIALCHRSSQGLDQQQREALWFPLLEAMMSPQKLLRSTSSHHISTALKELTMQVLNSMSSFISLPAIVQRILQDPVYGKGKLAEIQGLILGMLETFTYEQTLLETTTNLLNQDLHWSLSHLRSAVSRALHPRFDHCNICLQQYKRRQEGADEIVVFSCGHLYHCQCLQSKCCTQLEWTLAWSCYKCTSSQGRRGAGPGRACDEEPGRGRSSSLAQVRLHPDAELDAQQRQSWDQLRCMYRGPSRLTILAELSRSHGNEKAGQLHPAPARSTSIFHSENFQLRLSPPPLVEE</sequence>
<dbReference type="InterPro" id="IPR015943">
    <property type="entry name" value="WD40/YVTN_repeat-like_dom_sf"/>
</dbReference>
<dbReference type="Gene3D" id="2.130.10.10">
    <property type="entry name" value="YVTN repeat-like/Quinoprotein amine dehydrogenase"/>
    <property type="match status" value="1"/>
</dbReference>
<dbReference type="GO" id="GO:0033263">
    <property type="term" value="C:CORVET complex"/>
    <property type="evidence" value="ECO:0007669"/>
    <property type="project" value="TreeGrafter"/>
</dbReference>
<accession>A0A8C9SSD9</accession>
<dbReference type="GO" id="GO:0034058">
    <property type="term" value="P:endosomal vesicle fusion"/>
    <property type="evidence" value="ECO:0007669"/>
    <property type="project" value="TreeGrafter"/>
</dbReference>
<dbReference type="GeneTree" id="ENSGT00390000010672"/>
<evidence type="ECO:0000256" key="2">
    <source>
        <dbReference type="ARBA" id="ARBA00022723"/>
    </source>
</evidence>
<evidence type="ECO:0000313" key="8">
    <source>
        <dbReference type="Ensembl" id="ENSSFOP00015041756.1"/>
    </source>
</evidence>
<dbReference type="SUPFAM" id="SSF57850">
    <property type="entry name" value="RING/U-box"/>
    <property type="match status" value="1"/>
</dbReference>
<keyword evidence="3 5" id="KW-0863">Zinc-finger</keyword>
<dbReference type="Proteomes" id="UP000694397">
    <property type="component" value="Chromosome 12"/>
</dbReference>
<dbReference type="Ensembl" id="ENSSFOT00015041228.1">
    <property type="protein sequence ID" value="ENSSFOP00015041756.1"/>
    <property type="gene ID" value="ENSSFOG00015013264.2"/>
</dbReference>
<evidence type="ECO:0000256" key="6">
    <source>
        <dbReference type="SAM" id="MobiDB-lite"/>
    </source>
</evidence>
<evidence type="ECO:0000256" key="4">
    <source>
        <dbReference type="ARBA" id="ARBA00022833"/>
    </source>
</evidence>
<name>A0A8C9SSD9_SCLFO</name>
<dbReference type="SMART" id="SM00184">
    <property type="entry name" value="RING"/>
    <property type="match status" value="1"/>
</dbReference>
<evidence type="ECO:0000256" key="1">
    <source>
        <dbReference type="ARBA" id="ARBA00009422"/>
    </source>
</evidence>
<dbReference type="GO" id="GO:0030897">
    <property type="term" value="C:HOPS complex"/>
    <property type="evidence" value="ECO:0007669"/>
    <property type="project" value="TreeGrafter"/>
</dbReference>